<proteinExistence type="predicted"/>
<dbReference type="PANTHER" id="PTHR43798:SF5">
    <property type="entry name" value="MONOACYLGLYCEROL LIPASE ABHD6"/>
    <property type="match status" value="1"/>
</dbReference>
<dbReference type="GO" id="GO:0016020">
    <property type="term" value="C:membrane"/>
    <property type="evidence" value="ECO:0007669"/>
    <property type="project" value="TreeGrafter"/>
</dbReference>
<dbReference type="InterPro" id="IPR000073">
    <property type="entry name" value="AB_hydrolase_1"/>
</dbReference>
<dbReference type="EMBL" id="BOMB01000019">
    <property type="protein sequence ID" value="GID12391.1"/>
    <property type="molecule type" value="Genomic_DNA"/>
</dbReference>
<sequence length="315" mass="33671">MSQIRACRLGPAGRVYTVDMDYGVDTVRVPGARLRTQVGGAGPALLLIPGGGGDAEMYAEVMPLLADRFTVLTYDRRGNSRSPLDAADAPVDVATQADDAIAVLDQHGVDRAYLFGNSSGAIVALDVVARHHDRLLGAVVHEPPPMLGLLPDSPEQRELDGLRRTADAEGPLRGFVAFAAMTMPRPPKPFTTRTGRALTAAAMRLVLAGSAVRTRVTGRPPGGMTRLVGNAGILFRRELPAFCYEYRPDLDALAATGLRWRLATGADSVGRPYHRPAHLIGARTGVPCVEFPGGHTVYQQRPDEFARCLIGHLAP</sequence>
<dbReference type="PANTHER" id="PTHR43798">
    <property type="entry name" value="MONOACYLGLYCEROL LIPASE"/>
    <property type="match status" value="1"/>
</dbReference>
<evidence type="ECO:0000313" key="2">
    <source>
        <dbReference type="EMBL" id="GID12391.1"/>
    </source>
</evidence>
<name>A0A8J3J696_9ACTN</name>
<dbReference type="Proteomes" id="UP000612808">
    <property type="component" value="Unassembled WGS sequence"/>
</dbReference>
<comment type="caution">
    <text evidence="2">The sequence shown here is derived from an EMBL/GenBank/DDBJ whole genome shotgun (WGS) entry which is preliminary data.</text>
</comment>
<organism evidence="2 3">
    <name type="scientific">Actinocatenispora rupis</name>
    <dbReference type="NCBI Taxonomy" id="519421"/>
    <lineage>
        <taxon>Bacteria</taxon>
        <taxon>Bacillati</taxon>
        <taxon>Actinomycetota</taxon>
        <taxon>Actinomycetes</taxon>
        <taxon>Micromonosporales</taxon>
        <taxon>Micromonosporaceae</taxon>
        <taxon>Actinocatenispora</taxon>
    </lineage>
</organism>
<dbReference type="Pfam" id="PF00561">
    <property type="entry name" value="Abhydrolase_1"/>
    <property type="match status" value="1"/>
</dbReference>
<dbReference type="SUPFAM" id="SSF53474">
    <property type="entry name" value="alpha/beta-Hydrolases"/>
    <property type="match status" value="1"/>
</dbReference>
<evidence type="ECO:0000313" key="3">
    <source>
        <dbReference type="Proteomes" id="UP000612808"/>
    </source>
</evidence>
<keyword evidence="2" id="KW-0378">Hydrolase</keyword>
<evidence type="ECO:0000259" key="1">
    <source>
        <dbReference type="Pfam" id="PF00561"/>
    </source>
</evidence>
<dbReference type="GO" id="GO:0047372">
    <property type="term" value="F:monoacylglycerol lipase activity"/>
    <property type="evidence" value="ECO:0007669"/>
    <property type="project" value="TreeGrafter"/>
</dbReference>
<dbReference type="AlphaFoldDB" id="A0A8J3J696"/>
<reference evidence="2" key="1">
    <citation type="submission" date="2021-01" db="EMBL/GenBank/DDBJ databases">
        <title>Whole genome shotgun sequence of Actinocatenispora rupis NBRC 107355.</title>
        <authorList>
            <person name="Komaki H."/>
            <person name="Tamura T."/>
        </authorList>
    </citation>
    <scope>NUCLEOTIDE SEQUENCE</scope>
    <source>
        <strain evidence="2">NBRC 107355</strain>
    </source>
</reference>
<protein>
    <submittedName>
        <fullName evidence="2">Hydrolase</fullName>
    </submittedName>
</protein>
<feature type="domain" description="AB hydrolase-1" evidence="1">
    <location>
        <begin position="43"/>
        <end position="175"/>
    </location>
</feature>
<dbReference type="InterPro" id="IPR050266">
    <property type="entry name" value="AB_hydrolase_sf"/>
</dbReference>
<dbReference type="GO" id="GO:0046464">
    <property type="term" value="P:acylglycerol catabolic process"/>
    <property type="evidence" value="ECO:0007669"/>
    <property type="project" value="TreeGrafter"/>
</dbReference>
<dbReference type="InterPro" id="IPR029058">
    <property type="entry name" value="AB_hydrolase_fold"/>
</dbReference>
<dbReference type="Gene3D" id="3.40.50.1820">
    <property type="entry name" value="alpha/beta hydrolase"/>
    <property type="match status" value="1"/>
</dbReference>
<gene>
    <name evidence="2" type="ORF">Aru02nite_32800</name>
</gene>
<accession>A0A8J3J696</accession>
<keyword evidence="3" id="KW-1185">Reference proteome</keyword>